<gene>
    <name evidence="2" type="ORF">A0U93_10290</name>
</gene>
<dbReference type="STRING" id="320497.A0U93_10290"/>
<feature type="region of interest" description="Disordered" evidence="1">
    <location>
        <begin position="185"/>
        <end position="216"/>
    </location>
</feature>
<accession>A0A1U9KQY3</accession>
<dbReference type="Proteomes" id="UP000188604">
    <property type="component" value="Chromosome"/>
</dbReference>
<feature type="region of interest" description="Disordered" evidence="1">
    <location>
        <begin position="1"/>
        <end position="123"/>
    </location>
</feature>
<evidence type="ECO:0000256" key="1">
    <source>
        <dbReference type="SAM" id="MobiDB-lite"/>
    </source>
</evidence>
<evidence type="ECO:0000313" key="2">
    <source>
        <dbReference type="EMBL" id="AQS88264.1"/>
    </source>
</evidence>
<feature type="compositionally biased region" description="Acidic residues" evidence="1">
    <location>
        <begin position="69"/>
        <end position="81"/>
    </location>
</feature>
<proteinExistence type="predicted"/>
<sequence length="216" mass="22923">MARTRDALLGSSVSFAHLIGTGARAARRAKRAEDRDDDQEDDDAPGADDDDDGTDAKSAKGKRAKEGDETSDDDADDDGSDDEPKSRKTARGKRADDDGDDADDDDADDEEDPKARAARKRERARCAAIFGSKSAGKRPDLAAHLAFNTSLPRREAVSLLKAAAAGEEPKKTGLSARMESFGDFRVSGSAPSPNRRQAVTSSWDAAAASAGIKTRR</sequence>
<dbReference type="EMBL" id="CP014691">
    <property type="protein sequence ID" value="AQS88264.1"/>
    <property type="molecule type" value="Genomic_DNA"/>
</dbReference>
<feature type="compositionally biased region" description="Acidic residues" evidence="1">
    <location>
        <begin position="97"/>
        <end position="112"/>
    </location>
</feature>
<protein>
    <submittedName>
        <fullName evidence="2">Uncharacterized protein</fullName>
    </submittedName>
</protein>
<reference evidence="2 3" key="1">
    <citation type="submission" date="2016-03" db="EMBL/GenBank/DDBJ databases">
        <title>Acetic acid bacteria sequencing.</title>
        <authorList>
            <person name="Brandt J."/>
            <person name="Jakob F."/>
            <person name="Vogel R.F."/>
        </authorList>
    </citation>
    <scope>NUCLEOTIDE SEQUENCE [LARGE SCALE GENOMIC DNA]</scope>
    <source>
        <strain evidence="2 3">NBRC 101099</strain>
    </source>
</reference>
<evidence type="ECO:0000313" key="3">
    <source>
        <dbReference type="Proteomes" id="UP000188604"/>
    </source>
</evidence>
<dbReference type="AlphaFoldDB" id="A0A1U9KQY3"/>
<organism evidence="2 3">
    <name type="scientific">Neoasaia chiangmaiensis</name>
    <dbReference type="NCBI Taxonomy" id="320497"/>
    <lineage>
        <taxon>Bacteria</taxon>
        <taxon>Pseudomonadati</taxon>
        <taxon>Pseudomonadota</taxon>
        <taxon>Alphaproteobacteria</taxon>
        <taxon>Acetobacterales</taxon>
        <taxon>Acetobacteraceae</taxon>
        <taxon>Neoasaia</taxon>
    </lineage>
</organism>
<feature type="compositionally biased region" description="Basic and acidic residues" evidence="1">
    <location>
        <begin position="54"/>
        <end position="68"/>
    </location>
</feature>
<dbReference type="KEGG" id="nch:A0U93_10290"/>
<feature type="compositionally biased region" description="Polar residues" evidence="1">
    <location>
        <begin position="189"/>
        <end position="203"/>
    </location>
</feature>
<name>A0A1U9KQY3_9PROT</name>
<keyword evidence="3" id="KW-1185">Reference proteome</keyword>
<dbReference type="OrthoDB" id="7285470at2"/>
<dbReference type="RefSeq" id="WP_077807285.1">
    <property type="nucleotide sequence ID" value="NZ_CP014691.1"/>
</dbReference>
<feature type="compositionally biased region" description="Acidic residues" evidence="1">
    <location>
        <begin position="35"/>
        <end position="53"/>
    </location>
</feature>